<keyword evidence="8" id="KW-0811">Translocation</keyword>
<comment type="subcellular location">
    <subcellularLocation>
        <location evidence="1">Cell membrane</location>
        <topology evidence="1">Single-pass membrane protein</topology>
    </subcellularLocation>
</comment>
<keyword evidence="6" id="KW-0653">Protein transport</keyword>
<proteinExistence type="inferred from homology"/>
<keyword evidence="7" id="KW-1133">Transmembrane helix</keyword>
<keyword evidence="4" id="KW-1003">Cell membrane</keyword>
<protein>
    <submittedName>
        <fullName evidence="10">Preprotein translocase subunit YajC</fullName>
    </submittedName>
</protein>
<dbReference type="RefSeq" id="WP_157695474.1">
    <property type="nucleotide sequence ID" value="NZ_LT629710.1"/>
</dbReference>
<evidence type="ECO:0000256" key="5">
    <source>
        <dbReference type="ARBA" id="ARBA00022692"/>
    </source>
</evidence>
<name>A0A1H0QVC9_9ACTN</name>
<evidence type="ECO:0000256" key="7">
    <source>
        <dbReference type="ARBA" id="ARBA00022989"/>
    </source>
</evidence>
<keyword evidence="3" id="KW-0813">Transport</keyword>
<dbReference type="SMART" id="SM01323">
    <property type="entry name" value="YajC"/>
    <property type="match status" value="1"/>
</dbReference>
<keyword evidence="11" id="KW-1185">Reference proteome</keyword>
<evidence type="ECO:0000256" key="9">
    <source>
        <dbReference type="ARBA" id="ARBA00023136"/>
    </source>
</evidence>
<accession>A0A1H0QVC9</accession>
<sequence>MQNFALLILMFGAVGVMMVFGSRNKKKMALKAAELQAAIVPGTRVMTTSGLHATVTAVADDTIELEIAPGIYTTWVRAAVREIVVPAGDEEFAQTEYDDADYAELSGQEIEPIHDDHPSLEKRSNDVN</sequence>
<dbReference type="PANTHER" id="PTHR33909">
    <property type="entry name" value="SEC TRANSLOCON ACCESSORY COMPLEX SUBUNIT YAJC"/>
    <property type="match status" value="1"/>
</dbReference>
<dbReference type="OrthoDB" id="2200301at2"/>
<dbReference type="STRING" id="1090615.SAMN04515671_3272"/>
<dbReference type="AlphaFoldDB" id="A0A1H0QVC9"/>
<evidence type="ECO:0000256" key="4">
    <source>
        <dbReference type="ARBA" id="ARBA00022475"/>
    </source>
</evidence>
<reference evidence="10 11" key="1">
    <citation type="submission" date="2016-10" db="EMBL/GenBank/DDBJ databases">
        <authorList>
            <person name="de Groot N.N."/>
        </authorList>
    </citation>
    <scope>NUCLEOTIDE SEQUENCE [LARGE SCALE GENOMIC DNA]</scope>
    <source>
        <strain evidence="11">P4-7,KCTC 19426,CECT 7604</strain>
    </source>
</reference>
<evidence type="ECO:0000313" key="11">
    <source>
        <dbReference type="Proteomes" id="UP000198741"/>
    </source>
</evidence>
<keyword evidence="9" id="KW-0472">Membrane</keyword>
<dbReference type="GO" id="GO:0005886">
    <property type="term" value="C:plasma membrane"/>
    <property type="evidence" value="ECO:0007669"/>
    <property type="project" value="UniProtKB-SubCell"/>
</dbReference>
<keyword evidence="5" id="KW-0812">Transmembrane</keyword>
<dbReference type="NCBIfam" id="TIGR00739">
    <property type="entry name" value="yajC"/>
    <property type="match status" value="1"/>
</dbReference>
<dbReference type="Pfam" id="PF02699">
    <property type="entry name" value="YajC"/>
    <property type="match status" value="1"/>
</dbReference>
<evidence type="ECO:0000256" key="3">
    <source>
        <dbReference type="ARBA" id="ARBA00022448"/>
    </source>
</evidence>
<comment type="similarity">
    <text evidence="2">Belongs to the YajC family.</text>
</comment>
<evidence type="ECO:0000313" key="10">
    <source>
        <dbReference type="EMBL" id="SDP21232.1"/>
    </source>
</evidence>
<evidence type="ECO:0000256" key="2">
    <source>
        <dbReference type="ARBA" id="ARBA00006742"/>
    </source>
</evidence>
<evidence type="ECO:0000256" key="1">
    <source>
        <dbReference type="ARBA" id="ARBA00004162"/>
    </source>
</evidence>
<organism evidence="10 11">
    <name type="scientific">Nakamurella panacisegetis</name>
    <dbReference type="NCBI Taxonomy" id="1090615"/>
    <lineage>
        <taxon>Bacteria</taxon>
        <taxon>Bacillati</taxon>
        <taxon>Actinomycetota</taxon>
        <taxon>Actinomycetes</taxon>
        <taxon>Nakamurellales</taxon>
        <taxon>Nakamurellaceae</taxon>
        <taxon>Nakamurella</taxon>
    </lineage>
</organism>
<evidence type="ECO:0000256" key="8">
    <source>
        <dbReference type="ARBA" id="ARBA00023010"/>
    </source>
</evidence>
<dbReference type="Proteomes" id="UP000198741">
    <property type="component" value="Chromosome I"/>
</dbReference>
<dbReference type="EMBL" id="LT629710">
    <property type="protein sequence ID" value="SDP21232.1"/>
    <property type="molecule type" value="Genomic_DNA"/>
</dbReference>
<dbReference type="InterPro" id="IPR003849">
    <property type="entry name" value="Preprotein_translocase_YajC"/>
</dbReference>
<dbReference type="GO" id="GO:0015031">
    <property type="term" value="P:protein transport"/>
    <property type="evidence" value="ECO:0007669"/>
    <property type="project" value="UniProtKB-KW"/>
</dbReference>
<gene>
    <name evidence="10" type="ORF">SAMN04515671_3272</name>
</gene>
<dbReference type="PANTHER" id="PTHR33909:SF1">
    <property type="entry name" value="SEC TRANSLOCON ACCESSORY COMPLEX SUBUNIT YAJC"/>
    <property type="match status" value="1"/>
</dbReference>
<evidence type="ECO:0000256" key="6">
    <source>
        <dbReference type="ARBA" id="ARBA00022927"/>
    </source>
</evidence>